<organism evidence="2 3">
    <name type="scientific">Austropuccinia psidii MF-1</name>
    <dbReference type="NCBI Taxonomy" id="1389203"/>
    <lineage>
        <taxon>Eukaryota</taxon>
        <taxon>Fungi</taxon>
        <taxon>Dikarya</taxon>
        <taxon>Basidiomycota</taxon>
        <taxon>Pucciniomycotina</taxon>
        <taxon>Pucciniomycetes</taxon>
        <taxon>Pucciniales</taxon>
        <taxon>Sphaerophragmiaceae</taxon>
        <taxon>Austropuccinia</taxon>
    </lineage>
</organism>
<name>A0A9Q3E9T2_9BASI</name>
<accession>A0A9Q3E9T2</accession>
<reference evidence="2" key="1">
    <citation type="submission" date="2021-03" db="EMBL/GenBank/DDBJ databases">
        <title>Draft genome sequence of rust myrtle Austropuccinia psidii MF-1, a brazilian biotype.</title>
        <authorList>
            <person name="Quecine M.C."/>
            <person name="Pachon D.M.R."/>
            <person name="Bonatelli M.L."/>
            <person name="Correr F.H."/>
            <person name="Franceschini L.M."/>
            <person name="Leite T.F."/>
            <person name="Margarido G.R.A."/>
            <person name="Almeida C.A."/>
            <person name="Ferrarezi J.A."/>
            <person name="Labate C.A."/>
        </authorList>
    </citation>
    <scope>NUCLEOTIDE SEQUENCE</scope>
    <source>
        <strain evidence="2">MF-1</strain>
    </source>
</reference>
<protein>
    <submittedName>
        <fullName evidence="2">Uncharacterized protein</fullName>
    </submittedName>
</protein>
<sequence>MDNKRFNLASHWAELGASFQKIRIKEIPFRDLMVITKGWNPTRKFRLLQERATRVREKKATIQAIEEKLNQTEPTMIPSGSQGVNQPSSPVVSHHSRTRRAVAKSHHSSQSQVVSRIRQGYTQKTRPLSATGRAERFRSNDPEAVVLCERSTQEPGKVANTSIISSPTNRNITPTQNEHNVVTPESNLNSDQLWLQMSQFEVKNQEKFDELHRRNERLKELTTIHEDKIKAIQEGCDKL</sequence>
<feature type="region of interest" description="Disordered" evidence="1">
    <location>
        <begin position="159"/>
        <end position="178"/>
    </location>
</feature>
<proteinExistence type="predicted"/>
<evidence type="ECO:0000313" key="2">
    <source>
        <dbReference type="EMBL" id="MBW0517354.1"/>
    </source>
</evidence>
<dbReference type="AlphaFoldDB" id="A0A9Q3E9T2"/>
<comment type="caution">
    <text evidence="2">The sequence shown here is derived from an EMBL/GenBank/DDBJ whole genome shotgun (WGS) entry which is preliminary data.</text>
</comment>
<gene>
    <name evidence="2" type="ORF">O181_057069</name>
</gene>
<keyword evidence="3" id="KW-1185">Reference proteome</keyword>
<dbReference type="Proteomes" id="UP000765509">
    <property type="component" value="Unassembled WGS sequence"/>
</dbReference>
<evidence type="ECO:0000256" key="1">
    <source>
        <dbReference type="SAM" id="MobiDB-lite"/>
    </source>
</evidence>
<evidence type="ECO:0000313" key="3">
    <source>
        <dbReference type="Proteomes" id="UP000765509"/>
    </source>
</evidence>
<dbReference type="EMBL" id="AVOT02025875">
    <property type="protein sequence ID" value="MBW0517354.1"/>
    <property type="molecule type" value="Genomic_DNA"/>
</dbReference>